<sequence length="310" mass="35375">MPESLTQKMLEDFRNEVELLCQLQHQHLVSLIRFCDEEDENIIVLSYMNRGSLFHHLHGTRHDPLTWKKMLEICIGVARGLHYLHAGAKRAIGPFSLSNAPIRIELPPLNEIEMETSHTRIFGTLGYLAPKLFFETTLVTDKSDVYSFGVVLFEVLSGRKPVKFDAGDDDHRHIIPWANEHIKNGSFYQIIDPCLKGKITPSCLEKFLEIALSCVHVREHKWPALGEVEATLELALELQNRANSEMDCLNPHGEVMYEEVVVSASAFNFSDYEANLFWPQGSSRLGSFRVEDSFSDKTEDTFSDIEGFYI</sequence>
<dbReference type="Gene3D" id="1.10.510.10">
    <property type="entry name" value="Transferase(Phosphotransferase) domain 1"/>
    <property type="match status" value="2"/>
</dbReference>
<dbReference type="SUPFAM" id="SSF56112">
    <property type="entry name" value="Protein kinase-like (PK-like)"/>
    <property type="match status" value="1"/>
</dbReference>
<accession>A0ABR2AE36</accession>
<organism evidence="1 2">
    <name type="scientific">Hibiscus sabdariffa</name>
    <name type="common">roselle</name>
    <dbReference type="NCBI Taxonomy" id="183260"/>
    <lineage>
        <taxon>Eukaryota</taxon>
        <taxon>Viridiplantae</taxon>
        <taxon>Streptophyta</taxon>
        <taxon>Embryophyta</taxon>
        <taxon>Tracheophyta</taxon>
        <taxon>Spermatophyta</taxon>
        <taxon>Magnoliopsida</taxon>
        <taxon>eudicotyledons</taxon>
        <taxon>Gunneridae</taxon>
        <taxon>Pentapetalae</taxon>
        <taxon>rosids</taxon>
        <taxon>malvids</taxon>
        <taxon>Malvales</taxon>
        <taxon>Malvaceae</taxon>
        <taxon>Malvoideae</taxon>
        <taxon>Hibiscus</taxon>
    </lineage>
</organism>
<gene>
    <name evidence="1" type="ORF">V6N11_051296</name>
</gene>
<reference evidence="1 2" key="1">
    <citation type="journal article" date="2024" name="G3 (Bethesda)">
        <title>Genome assembly of Hibiscus sabdariffa L. provides insights into metabolisms of medicinal natural products.</title>
        <authorList>
            <person name="Kim T."/>
        </authorList>
    </citation>
    <scope>NUCLEOTIDE SEQUENCE [LARGE SCALE GENOMIC DNA]</scope>
    <source>
        <strain evidence="1">TK-2024</strain>
        <tissue evidence="1">Old leaves</tissue>
    </source>
</reference>
<dbReference type="PROSITE" id="PS50011">
    <property type="entry name" value="PROTEIN_KINASE_DOM"/>
    <property type="match status" value="1"/>
</dbReference>
<evidence type="ECO:0000313" key="2">
    <source>
        <dbReference type="Proteomes" id="UP001396334"/>
    </source>
</evidence>
<protein>
    <submittedName>
        <fullName evidence="1">Uncharacterized protein</fullName>
    </submittedName>
</protein>
<dbReference type="InterPro" id="IPR000719">
    <property type="entry name" value="Prot_kinase_dom"/>
</dbReference>
<dbReference type="InterPro" id="IPR045272">
    <property type="entry name" value="ANXUR1/2-like"/>
</dbReference>
<dbReference type="PANTHER" id="PTHR27003">
    <property type="entry name" value="OS07G0166700 PROTEIN"/>
    <property type="match status" value="1"/>
</dbReference>
<evidence type="ECO:0000313" key="1">
    <source>
        <dbReference type="EMBL" id="KAK8491284.1"/>
    </source>
</evidence>
<dbReference type="Pfam" id="PF07714">
    <property type="entry name" value="PK_Tyr_Ser-Thr"/>
    <property type="match status" value="1"/>
</dbReference>
<name>A0ABR2AE36_9ROSI</name>
<dbReference type="InterPro" id="IPR011009">
    <property type="entry name" value="Kinase-like_dom_sf"/>
</dbReference>
<dbReference type="Proteomes" id="UP001396334">
    <property type="component" value="Unassembled WGS sequence"/>
</dbReference>
<dbReference type="InterPro" id="IPR001245">
    <property type="entry name" value="Ser-Thr/Tyr_kinase_cat_dom"/>
</dbReference>
<dbReference type="Pfam" id="PF00069">
    <property type="entry name" value="Pkinase"/>
    <property type="match status" value="1"/>
</dbReference>
<dbReference type="EMBL" id="JBBPBN010000262">
    <property type="protein sequence ID" value="KAK8491284.1"/>
    <property type="molecule type" value="Genomic_DNA"/>
</dbReference>
<dbReference type="PANTHER" id="PTHR27003:SF278">
    <property type="entry name" value="RECEPTOR-LIKE PROTEIN KINASE ANXUR2"/>
    <property type="match status" value="1"/>
</dbReference>
<proteinExistence type="predicted"/>
<comment type="caution">
    <text evidence="1">The sequence shown here is derived from an EMBL/GenBank/DDBJ whole genome shotgun (WGS) entry which is preliminary data.</text>
</comment>
<keyword evidence="2" id="KW-1185">Reference proteome</keyword>